<keyword evidence="2" id="KW-0408">Iron</keyword>
<dbReference type="Pfam" id="PF17179">
    <property type="entry name" value="Fer4_22"/>
    <property type="match status" value="1"/>
</dbReference>
<evidence type="ECO:0000256" key="3">
    <source>
        <dbReference type="ARBA" id="ARBA00023014"/>
    </source>
</evidence>
<dbReference type="RefSeq" id="WP_009540219.1">
    <property type="nucleotide sequence ID" value="NZ_ANHY01000007.1"/>
</dbReference>
<dbReference type="SUPFAM" id="SSF46548">
    <property type="entry name" value="alpha-helical ferredoxin"/>
    <property type="match status" value="1"/>
</dbReference>
<evidence type="ECO:0000256" key="2">
    <source>
        <dbReference type="ARBA" id="ARBA00023004"/>
    </source>
</evidence>
<keyword evidence="3" id="KW-0411">Iron-sulfur</keyword>
<dbReference type="PANTHER" id="PTHR40447:SF1">
    <property type="entry name" value="ANAEROBIC SULFITE REDUCTASE SUBUNIT A"/>
    <property type="match status" value="1"/>
</dbReference>
<dbReference type="eggNOG" id="COG0479">
    <property type="taxonomic scope" value="Bacteria"/>
</dbReference>
<keyword evidence="1" id="KW-0479">Metal-binding</keyword>
<dbReference type="PANTHER" id="PTHR40447">
    <property type="entry name" value="ANAEROBIC SULFITE REDUCTASE SUBUNIT A"/>
    <property type="match status" value="1"/>
</dbReference>
<evidence type="ECO:0000313" key="6">
    <source>
        <dbReference type="Proteomes" id="UP000009881"/>
    </source>
</evidence>
<dbReference type="InterPro" id="IPR017896">
    <property type="entry name" value="4Fe4S_Fe-S-bd"/>
</dbReference>
<dbReference type="PROSITE" id="PS00198">
    <property type="entry name" value="4FE4S_FER_1"/>
    <property type="match status" value="1"/>
</dbReference>
<dbReference type="InterPro" id="IPR017900">
    <property type="entry name" value="4Fe4S_Fe_S_CS"/>
</dbReference>
<accession>K9H153</accession>
<keyword evidence="6" id="KW-1185">Reference proteome</keyword>
<evidence type="ECO:0000259" key="4">
    <source>
        <dbReference type="PROSITE" id="PS51379"/>
    </source>
</evidence>
<dbReference type="GO" id="GO:0051536">
    <property type="term" value="F:iron-sulfur cluster binding"/>
    <property type="evidence" value="ECO:0007669"/>
    <property type="project" value="UniProtKB-KW"/>
</dbReference>
<evidence type="ECO:0000256" key="1">
    <source>
        <dbReference type="ARBA" id="ARBA00022723"/>
    </source>
</evidence>
<dbReference type="GO" id="GO:0046872">
    <property type="term" value="F:metal ion binding"/>
    <property type="evidence" value="ECO:0007669"/>
    <property type="project" value="UniProtKB-KW"/>
</dbReference>
<evidence type="ECO:0000313" key="5">
    <source>
        <dbReference type="EMBL" id="EKV30774.1"/>
    </source>
</evidence>
<proteinExistence type="predicted"/>
<dbReference type="AlphaFoldDB" id="K9H153"/>
<reference evidence="5 6" key="1">
    <citation type="journal article" date="2013" name="Genome Announc.">
        <title>Draft Genome Sequence of an Alphaproteobacterium, Caenispirillum salinarum AK4(T), Isolated from a Solar Saltern.</title>
        <authorList>
            <person name="Khatri I."/>
            <person name="Singh A."/>
            <person name="Korpole S."/>
            <person name="Pinnaka A.K."/>
            <person name="Subramanian S."/>
        </authorList>
    </citation>
    <scope>NUCLEOTIDE SEQUENCE [LARGE SCALE GENOMIC DNA]</scope>
    <source>
        <strain evidence="5 6">AK4</strain>
    </source>
</reference>
<dbReference type="EMBL" id="ANHY01000007">
    <property type="protein sequence ID" value="EKV30774.1"/>
    <property type="molecule type" value="Genomic_DNA"/>
</dbReference>
<sequence>MDDVSGLLRPADQSALIDALTARGYTVLAPVRQGDALTVAPVTALDQVARGWTADQTAGTYRLRRRDDARRFATTPAALPWKRVLHPPEAHLWTARDTGNGFEMISKPEPPPKQALLGLLPCDLAAIARQDKVFDNGTFADPVYTGRRENALLIAATCAQAGDTCFCAAMETGPDVRSPCDIALTELDDDAGWLVEARSGKGAEILSGLPLAPVPDTAFTQRDAIAEATAAAQIRTLPADTPGLLHRHLDHPHWQAVADRCLSCGNCTNQCPTCFCSNTEDVTSLDGTIAERRRVWDSCFSLDFTYATGRPLRQSTESRYRQWITHKLSTWHDQFGESGCIGCGRCITWCPVGIDITEEAAALAALEDAAEAAHA</sequence>
<dbReference type="Proteomes" id="UP000009881">
    <property type="component" value="Unassembled WGS sequence"/>
</dbReference>
<dbReference type="Gene3D" id="1.10.1060.10">
    <property type="entry name" value="Alpha-helical ferredoxin"/>
    <property type="match status" value="1"/>
</dbReference>
<dbReference type="PROSITE" id="PS51379">
    <property type="entry name" value="4FE4S_FER_2"/>
    <property type="match status" value="2"/>
</dbReference>
<dbReference type="InterPro" id="IPR009051">
    <property type="entry name" value="Helical_ferredxn"/>
</dbReference>
<comment type="caution">
    <text evidence="5">The sequence shown here is derived from an EMBL/GenBank/DDBJ whole genome shotgun (WGS) entry which is preliminary data.</text>
</comment>
<feature type="domain" description="4Fe-4S ferredoxin-type" evidence="4">
    <location>
        <begin position="252"/>
        <end position="281"/>
    </location>
</feature>
<organism evidence="5 6">
    <name type="scientific">Caenispirillum salinarum AK4</name>
    <dbReference type="NCBI Taxonomy" id="1238182"/>
    <lineage>
        <taxon>Bacteria</taxon>
        <taxon>Pseudomonadati</taxon>
        <taxon>Pseudomonadota</taxon>
        <taxon>Alphaproteobacteria</taxon>
        <taxon>Rhodospirillales</taxon>
        <taxon>Novispirillaceae</taxon>
        <taxon>Caenispirillum</taxon>
    </lineage>
</organism>
<name>K9H153_9PROT</name>
<dbReference type="OrthoDB" id="9765258at2"/>
<feature type="domain" description="4Fe-4S ferredoxin-type" evidence="4">
    <location>
        <begin position="331"/>
        <end position="359"/>
    </location>
</feature>
<protein>
    <submittedName>
        <fullName evidence="5">Ferredoxin</fullName>
    </submittedName>
</protein>
<gene>
    <name evidence="5" type="ORF">C882_4111</name>
</gene>
<dbReference type="PATRIC" id="fig|1238182.3.peg.1773"/>
<dbReference type="STRING" id="1238182.C882_4111"/>